<dbReference type="Proteomes" id="UP001165063">
    <property type="component" value="Unassembled WGS sequence"/>
</dbReference>
<proteinExistence type="predicted"/>
<protein>
    <submittedName>
        <fullName evidence="1">Unnamed protein product</fullName>
    </submittedName>
</protein>
<keyword evidence="2" id="KW-1185">Reference proteome</keyword>
<evidence type="ECO:0000313" key="2">
    <source>
        <dbReference type="Proteomes" id="UP001165063"/>
    </source>
</evidence>
<gene>
    <name evidence="1" type="ORF">Amon01_000899000</name>
</gene>
<reference evidence="1" key="1">
    <citation type="submission" date="2023-04" db="EMBL/GenBank/DDBJ databases">
        <title>Ambrosiozyma monospora NBRC 1965.</title>
        <authorList>
            <person name="Ichikawa N."/>
            <person name="Sato H."/>
            <person name="Tonouchi N."/>
        </authorList>
    </citation>
    <scope>NUCLEOTIDE SEQUENCE</scope>
    <source>
        <strain evidence="1">NBRC 1965</strain>
    </source>
</reference>
<comment type="caution">
    <text evidence="1">The sequence shown here is derived from an EMBL/GenBank/DDBJ whole genome shotgun (WGS) entry which is preliminary data.</text>
</comment>
<dbReference type="AlphaFoldDB" id="A0A9W6WF55"/>
<accession>A0A9W6WF55</accession>
<name>A0A9W6WF55_AMBMO</name>
<evidence type="ECO:0000313" key="1">
    <source>
        <dbReference type="EMBL" id="GME68223.1"/>
    </source>
</evidence>
<dbReference type="EMBL" id="BSXU01009141">
    <property type="protein sequence ID" value="GME68223.1"/>
    <property type="molecule type" value="Genomic_DNA"/>
</dbReference>
<organism evidence="1 2">
    <name type="scientific">Ambrosiozyma monospora</name>
    <name type="common">Yeast</name>
    <name type="synonym">Endomycopsis monosporus</name>
    <dbReference type="NCBI Taxonomy" id="43982"/>
    <lineage>
        <taxon>Eukaryota</taxon>
        <taxon>Fungi</taxon>
        <taxon>Dikarya</taxon>
        <taxon>Ascomycota</taxon>
        <taxon>Saccharomycotina</taxon>
        <taxon>Pichiomycetes</taxon>
        <taxon>Pichiales</taxon>
        <taxon>Pichiaceae</taxon>
        <taxon>Ambrosiozyma</taxon>
    </lineage>
</organism>
<sequence length="86" mass="10142">MYLGLMSRTTRDDNSITIILSKIPHTLKQFGFFIEKPEMKPGYQRNGRQGQKKKPMLVTYMFPMVYLPKFMNFDAYETMKSFVSTT</sequence>